<comment type="similarity">
    <text evidence="1 5">Belongs to the peptidase S41A family.</text>
</comment>
<dbReference type="OrthoDB" id="9812068at2"/>
<dbReference type="InterPro" id="IPR036034">
    <property type="entry name" value="PDZ_sf"/>
</dbReference>
<dbReference type="EMBL" id="SOQX01000001">
    <property type="protein sequence ID" value="TDY03810.1"/>
    <property type="molecule type" value="Genomic_DNA"/>
</dbReference>
<feature type="domain" description="PDZ" evidence="7">
    <location>
        <begin position="92"/>
        <end position="160"/>
    </location>
</feature>
<dbReference type="Pfam" id="PF03572">
    <property type="entry name" value="Peptidase_S41"/>
    <property type="match status" value="1"/>
</dbReference>
<dbReference type="NCBIfam" id="TIGR00225">
    <property type="entry name" value="prc"/>
    <property type="match status" value="1"/>
</dbReference>
<dbReference type="PROSITE" id="PS50106">
    <property type="entry name" value="PDZ"/>
    <property type="match status" value="1"/>
</dbReference>
<dbReference type="GO" id="GO:0008236">
    <property type="term" value="F:serine-type peptidase activity"/>
    <property type="evidence" value="ECO:0007669"/>
    <property type="project" value="UniProtKB-KW"/>
</dbReference>
<evidence type="ECO:0000256" key="3">
    <source>
        <dbReference type="ARBA" id="ARBA00022801"/>
    </source>
</evidence>
<dbReference type="InterPro" id="IPR005151">
    <property type="entry name" value="Tail-specific_protease"/>
</dbReference>
<dbReference type="Gene3D" id="3.30.750.44">
    <property type="match status" value="1"/>
</dbReference>
<protein>
    <submittedName>
        <fullName evidence="8">Carboxyl-terminal processing protease</fullName>
    </submittedName>
</protein>
<accession>A0A4R8IWD5</accession>
<dbReference type="Proteomes" id="UP000294914">
    <property type="component" value="Unassembled WGS sequence"/>
</dbReference>
<dbReference type="SMART" id="SM00228">
    <property type="entry name" value="PDZ"/>
    <property type="match status" value="1"/>
</dbReference>
<keyword evidence="3 5" id="KW-0378">Hydrolase</keyword>
<evidence type="ECO:0000256" key="4">
    <source>
        <dbReference type="ARBA" id="ARBA00022825"/>
    </source>
</evidence>
<dbReference type="FunFam" id="2.30.42.10:FF:000063">
    <property type="entry name" value="Peptidase, S41 family"/>
    <property type="match status" value="1"/>
</dbReference>
<dbReference type="InterPro" id="IPR029045">
    <property type="entry name" value="ClpP/crotonase-like_dom_sf"/>
</dbReference>
<keyword evidence="9" id="KW-1185">Reference proteome</keyword>
<dbReference type="RefSeq" id="WP_134080385.1">
    <property type="nucleotide sequence ID" value="NZ_SOQX01000001.1"/>
</dbReference>
<sequence>MNSFTRNTLILLLGLTLGVTLTVAGSVVAERQTTSGPEQLPLETVQALSEVFQRVKENYVEEVDDKTLLENAIRGMLTGLDPHSSYLDEKATTELRIGTSGEFGGLGIVVGMEDGFVKVVSPIDDTPAARAGIRSGDLIIKLDDKSVKGMSLDDAVKQMRGEPGSEIELTVVREGEDKPLTFELTRDKIRVESIKARTLTDGYGYVRISNFQTRTGSDLRKEISQLKKDNDGKLKGLVLDLRNNPGGLLDAAVSVSDAFIESGDIVSIKGRSDDNKQTARATPGDIINGAPIVVLINEGSASASEIVAGALQDHRRAIIMGSESFGKGSVQSVIDLQNKTAIKLTTALYYTPDMRSIQAEGIHPDIELSNVTVAAKTDDGLTPLREADLGGHLMNGSSDDESQTDNGDSSDAEEGESDDQDSLVQDDYPVFEALNLLKGLDLLTNRK</sequence>
<evidence type="ECO:0000256" key="2">
    <source>
        <dbReference type="ARBA" id="ARBA00022670"/>
    </source>
</evidence>
<keyword evidence="2 5" id="KW-0645">Protease</keyword>
<comment type="caution">
    <text evidence="8">The sequence shown here is derived from an EMBL/GenBank/DDBJ whole genome shotgun (WGS) entry which is preliminary data.</text>
</comment>
<dbReference type="FunFam" id="3.90.226.10:FF:000029">
    <property type="entry name" value="Peptidase, S41 family"/>
    <property type="match status" value="1"/>
</dbReference>
<dbReference type="InterPro" id="IPR001478">
    <property type="entry name" value="PDZ"/>
</dbReference>
<dbReference type="PANTHER" id="PTHR32060:SF30">
    <property type="entry name" value="CARBOXY-TERMINAL PROCESSING PROTEASE CTPA"/>
    <property type="match status" value="1"/>
</dbReference>
<dbReference type="InterPro" id="IPR004447">
    <property type="entry name" value="Peptidase_S41A"/>
</dbReference>
<evidence type="ECO:0000256" key="1">
    <source>
        <dbReference type="ARBA" id="ARBA00009179"/>
    </source>
</evidence>
<evidence type="ECO:0000313" key="9">
    <source>
        <dbReference type="Proteomes" id="UP000294914"/>
    </source>
</evidence>
<evidence type="ECO:0000259" key="7">
    <source>
        <dbReference type="PROSITE" id="PS50106"/>
    </source>
</evidence>
<dbReference type="Pfam" id="PF22694">
    <property type="entry name" value="CtpB_N-like"/>
    <property type="match status" value="1"/>
</dbReference>
<dbReference type="GO" id="GO:0006508">
    <property type="term" value="P:proteolysis"/>
    <property type="evidence" value="ECO:0007669"/>
    <property type="project" value="UniProtKB-KW"/>
</dbReference>
<evidence type="ECO:0000313" key="8">
    <source>
        <dbReference type="EMBL" id="TDY03810.1"/>
    </source>
</evidence>
<dbReference type="CDD" id="cd07560">
    <property type="entry name" value="Peptidase_S41_CPP"/>
    <property type="match status" value="1"/>
</dbReference>
<evidence type="ECO:0000256" key="5">
    <source>
        <dbReference type="RuleBase" id="RU004404"/>
    </source>
</evidence>
<feature type="compositionally biased region" description="Acidic residues" evidence="6">
    <location>
        <begin position="398"/>
        <end position="421"/>
    </location>
</feature>
<name>A0A4R8IWD5_9GAMM</name>
<evidence type="ECO:0000256" key="6">
    <source>
        <dbReference type="SAM" id="MobiDB-lite"/>
    </source>
</evidence>
<dbReference type="PANTHER" id="PTHR32060">
    <property type="entry name" value="TAIL-SPECIFIC PROTEASE"/>
    <property type="match status" value="1"/>
</dbReference>
<dbReference type="GO" id="GO:0007165">
    <property type="term" value="P:signal transduction"/>
    <property type="evidence" value="ECO:0007669"/>
    <property type="project" value="TreeGrafter"/>
</dbReference>
<dbReference type="Gene3D" id="3.90.226.10">
    <property type="entry name" value="2-enoyl-CoA Hydratase, Chain A, domain 1"/>
    <property type="match status" value="1"/>
</dbReference>
<dbReference type="CDD" id="cd06782">
    <property type="entry name" value="cpPDZ_CPP-like"/>
    <property type="match status" value="1"/>
</dbReference>
<feature type="region of interest" description="Disordered" evidence="6">
    <location>
        <begin position="382"/>
        <end position="425"/>
    </location>
</feature>
<reference evidence="8 9" key="1">
    <citation type="submission" date="2019-03" db="EMBL/GenBank/DDBJ databases">
        <title>Genomic Encyclopedia of Type Strains, Phase IV (KMG-IV): sequencing the most valuable type-strain genomes for metagenomic binning, comparative biology and taxonomic classification.</title>
        <authorList>
            <person name="Goeker M."/>
        </authorList>
    </citation>
    <scope>NUCLEOTIDE SEQUENCE [LARGE SCALE GENOMIC DNA]</scope>
    <source>
        <strain evidence="8 9">DSM 16326</strain>
    </source>
</reference>
<dbReference type="SMART" id="SM00245">
    <property type="entry name" value="TSPc"/>
    <property type="match status" value="1"/>
</dbReference>
<dbReference type="Pfam" id="PF13180">
    <property type="entry name" value="PDZ_2"/>
    <property type="match status" value="1"/>
</dbReference>
<proteinExistence type="inferred from homology"/>
<keyword evidence="4 5" id="KW-0720">Serine protease</keyword>
<organism evidence="8 9">
    <name type="scientific">Thiohalophilus thiocyanatoxydans</name>
    <dbReference type="NCBI Taxonomy" id="381308"/>
    <lineage>
        <taxon>Bacteria</taxon>
        <taxon>Pseudomonadati</taxon>
        <taxon>Pseudomonadota</taxon>
        <taxon>Gammaproteobacteria</taxon>
        <taxon>Thiohalomonadales</taxon>
        <taxon>Thiohalophilaceae</taxon>
        <taxon>Thiohalophilus</taxon>
    </lineage>
</organism>
<dbReference type="AlphaFoldDB" id="A0A4R8IWD5"/>
<gene>
    <name evidence="8" type="ORF">EDC23_0180</name>
</gene>
<dbReference type="SUPFAM" id="SSF50156">
    <property type="entry name" value="PDZ domain-like"/>
    <property type="match status" value="1"/>
</dbReference>
<dbReference type="SUPFAM" id="SSF52096">
    <property type="entry name" value="ClpP/crotonase"/>
    <property type="match status" value="1"/>
</dbReference>
<dbReference type="InterPro" id="IPR055210">
    <property type="entry name" value="CtpA/B_N"/>
</dbReference>
<dbReference type="GO" id="GO:0030288">
    <property type="term" value="C:outer membrane-bounded periplasmic space"/>
    <property type="evidence" value="ECO:0007669"/>
    <property type="project" value="TreeGrafter"/>
</dbReference>
<dbReference type="GO" id="GO:0004175">
    <property type="term" value="F:endopeptidase activity"/>
    <property type="evidence" value="ECO:0007669"/>
    <property type="project" value="TreeGrafter"/>
</dbReference>
<dbReference type="Gene3D" id="2.30.42.10">
    <property type="match status" value="1"/>
</dbReference>